<dbReference type="SUPFAM" id="SSF51445">
    <property type="entry name" value="(Trans)glycosidases"/>
    <property type="match status" value="1"/>
</dbReference>
<dbReference type="PROSITE" id="PS51173">
    <property type="entry name" value="CBM2"/>
    <property type="match status" value="1"/>
</dbReference>
<dbReference type="InterPro" id="IPR036116">
    <property type="entry name" value="FN3_sf"/>
</dbReference>
<dbReference type="Gene3D" id="2.60.40.10">
    <property type="entry name" value="Immunoglobulins"/>
    <property type="match status" value="1"/>
</dbReference>
<dbReference type="InterPro" id="IPR012291">
    <property type="entry name" value="CBM2_carb-bd_dom_sf"/>
</dbReference>
<gene>
    <name evidence="6" type="ORF">GCM10009682_14830</name>
</gene>
<protein>
    <submittedName>
        <fullName evidence="6">Glycoside hydrolase family 44 protein</fullName>
    </submittedName>
</protein>
<feature type="domain" description="CBM2" evidence="5">
    <location>
        <begin position="623"/>
        <end position="727"/>
    </location>
</feature>
<dbReference type="Proteomes" id="UP001500218">
    <property type="component" value="Unassembled WGS sequence"/>
</dbReference>
<evidence type="ECO:0000313" key="7">
    <source>
        <dbReference type="Proteomes" id="UP001500218"/>
    </source>
</evidence>
<dbReference type="PROSITE" id="PS50853">
    <property type="entry name" value="FN3"/>
    <property type="match status" value="1"/>
</dbReference>
<dbReference type="Pfam" id="PF00041">
    <property type="entry name" value="fn3"/>
    <property type="match status" value="1"/>
</dbReference>
<dbReference type="Pfam" id="PF00553">
    <property type="entry name" value="CBM_2"/>
    <property type="match status" value="1"/>
</dbReference>
<evidence type="ECO:0000259" key="5">
    <source>
        <dbReference type="PROSITE" id="PS51173"/>
    </source>
</evidence>
<evidence type="ECO:0000256" key="1">
    <source>
        <dbReference type="ARBA" id="ARBA00023277"/>
    </source>
</evidence>
<sequence length="727" mass="77296">MNTTVATKPISPDIYGMNFADEALAQELRLPLRRWGGNATTRYNYLNDTSNRASDWYFENIAGTADPATLPAGSDVNAFVDQDKRTGTKSLLTVPLIGWVPKSRAGDCGFSVAKYGPQQQTDQWRPDCGNGVKPDGTNITGNDPRDTSVAAGADYVGDWVTYLKGRYGSLYYNLDNEPDIWHATHRDVHPDGASYDELRDRTIDIAGAVKAADANAKTLGPAGWGWNSLTMSGKDQQTCSIQGGSCWSNPPDRNAHGGTDFGAWYLQQLKAYDDAHGTRLLDYYDNHWYPQGTGVAFGNANDPATNALRLRSTRNLWDPTYVDESWINTQTQLIPRMKALVSANYPGTKTAITEYNWGALDSVNGALAQADVLGIFGREGLDLATLWSPPTSQQPGAYAFRMFLNFDGRGARVGSQSVRATSSDQDKLAIYATRDATGPLKLVIINKTNENLSSSVGFTGGASALSAQVYRYSAANPTAIVRGADLPVAVAPVCVGCTPYSSMSGIWPANSISTVVLGNADGTPPTSPGPPTVTNINPHGFTVTWGPATDNYGVAGYLVQLGKQGMGTIATVNVTSGLTHTFDDLEPGAGYTVAVAAYDAAGNTSNYIAHGIIYFLPTAGPPTSAPPPTCVVTYKILAQWPGGFQAEVTVRNAGQSSYTGWSVDWTFANGQQVTQLWNGTVSQAGAAVKVRNVAWNGQLAPGGSRTFGFLGSWTGTNAAPTPTCAGS</sequence>
<feature type="domain" description="Fibronectin type-III" evidence="4">
    <location>
        <begin position="527"/>
        <end position="618"/>
    </location>
</feature>
<evidence type="ECO:0000256" key="2">
    <source>
        <dbReference type="ARBA" id="ARBA00023295"/>
    </source>
</evidence>
<keyword evidence="3" id="KW-0624">Polysaccharide degradation</keyword>
<dbReference type="EMBL" id="BAAALT010000035">
    <property type="protein sequence ID" value="GAA1794036.1"/>
    <property type="molecule type" value="Genomic_DNA"/>
</dbReference>
<keyword evidence="1" id="KW-0119">Carbohydrate metabolism</keyword>
<dbReference type="InterPro" id="IPR024745">
    <property type="entry name" value="GH44_cat"/>
</dbReference>
<dbReference type="InterPro" id="IPR001919">
    <property type="entry name" value="CBD2"/>
</dbReference>
<dbReference type="SMART" id="SM00637">
    <property type="entry name" value="CBD_II"/>
    <property type="match status" value="1"/>
</dbReference>
<dbReference type="InterPro" id="IPR013780">
    <property type="entry name" value="Glyco_hydro_b"/>
</dbReference>
<dbReference type="InterPro" id="IPR003961">
    <property type="entry name" value="FN3_dom"/>
</dbReference>
<dbReference type="GO" id="GO:0016787">
    <property type="term" value="F:hydrolase activity"/>
    <property type="evidence" value="ECO:0007669"/>
    <property type="project" value="UniProtKB-KW"/>
</dbReference>
<dbReference type="Gene3D" id="2.60.40.1180">
    <property type="entry name" value="Golgi alpha-mannosidase II"/>
    <property type="match status" value="1"/>
</dbReference>
<organism evidence="6 7">
    <name type="scientific">Luedemannella flava</name>
    <dbReference type="NCBI Taxonomy" id="349316"/>
    <lineage>
        <taxon>Bacteria</taxon>
        <taxon>Bacillati</taxon>
        <taxon>Actinomycetota</taxon>
        <taxon>Actinomycetes</taxon>
        <taxon>Micromonosporales</taxon>
        <taxon>Micromonosporaceae</taxon>
        <taxon>Luedemannella</taxon>
    </lineage>
</organism>
<accession>A0ABP4XYR6</accession>
<keyword evidence="6" id="KW-0378">Hydrolase</keyword>
<name>A0ABP4XYR6_9ACTN</name>
<dbReference type="SUPFAM" id="SSF49384">
    <property type="entry name" value="Carbohydrate-binding domain"/>
    <property type="match status" value="1"/>
</dbReference>
<dbReference type="InterPro" id="IPR008965">
    <property type="entry name" value="CBM2/CBM3_carb-bd_dom_sf"/>
</dbReference>
<keyword evidence="2" id="KW-0326">Glycosidase</keyword>
<dbReference type="Gene3D" id="3.20.20.80">
    <property type="entry name" value="Glycosidases"/>
    <property type="match status" value="1"/>
</dbReference>
<proteinExistence type="predicted"/>
<dbReference type="SUPFAM" id="SSF49265">
    <property type="entry name" value="Fibronectin type III"/>
    <property type="match status" value="1"/>
</dbReference>
<evidence type="ECO:0000313" key="6">
    <source>
        <dbReference type="EMBL" id="GAA1794036.1"/>
    </source>
</evidence>
<dbReference type="Gene3D" id="2.60.40.290">
    <property type="match status" value="1"/>
</dbReference>
<dbReference type="InterPro" id="IPR013783">
    <property type="entry name" value="Ig-like_fold"/>
</dbReference>
<evidence type="ECO:0000259" key="4">
    <source>
        <dbReference type="PROSITE" id="PS50853"/>
    </source>
</evidence>
<reference evidence="7" key="1">
    <citation type="journal article" date="2019" name="Int. J. Syst. Evol. Microbiol.">
        <title>The Global Catalogue of Microorganisms (GCM) 10K type strain sequencing project: providing services to taxonomists for standard genome sequencing and annotation.</title>
        <authorList>
            <consortium name="The Broad Institute Genomics Platform"/>
            <consortium name="The Broad Institute Genome Sequencing Center for Infectious Disease"/>
            <person name="Wu L."/>
            <person name="Ma J."/>
        </authorList>
    </citation>
    <scope>NUCLEOTIDE SEQUENCE [LARGE SCALE GENOMIC DNA]</scope>
    <source>
        <strain evidence="7">JCM 13250</strain>
    </source>
</reference>
<dbReference type="SMART" id="SM00060">
    <property type="entry name" value="FN3"/>
    <property type="match status" value="1"/>
</dbReference>
<keyword evidence="7" id="KW-1185">Reference proteome</keyword>
<dbReference type="CDD" id="cd00063">
    <property type="entry name" value="FN3"/>
    <property type="match status" value="1"/>
</dbReference>
<dbReference type="InterPro" id="IPR017853">
    <property type="entry name" value="GH"/>
</dbReference>
<dbReference type="Pfam" id="PF12891">
    <property type="entry name" value="Glyco_hydro_44"/>
    <property type="match status" value="1"/>
</dbReference>
<comment type="caution">
    <text evidence="6">The sequence shown here is derived from an EMBL/GenBank/DDBJ whole genome shotgun (WGS) entry which is preliminary data.</text>
</comment>
<evidence type="ECO:0000256" key="3">
    <source>
        <dbReference type="ARBA" id="ARBA00023326"/>
    </source>
</evidence>